<protein>
    <submittedName>
        <fullName evidence="1">Uncharacterized protein</fullName>
    </submittedName>
</protein>
<reference evidence="1 2" key="1">
    <citation type="submission" date="2018-07" db="EMBL/GenBank/DDBJ databases">
        <title>The genomes of Aspergillus section Nigri reveals drivers in fungal speciation.</title>
        <authorList>
            <consortium name="DOE Joint Genome Institute"/>
            <person name="Vesth T.C."/>
            <person name="Nybo J."/>
            <person name="Theobald S."/>
            <person name="Brandl J."/>
            <person name="Frisvad J.C."/>
            <person name="Nielsen K.F."/>
            <person name="Lyhne E.K."/>
            <person name="Kogle M.E."/>
            <person name="Kuo A."/>
            <person name="Riley R."/>
            <person name="Clum A."/>
            <person name="Nolan M."/>
            <person name="Lipzen A."/>
            <person name="Salamov A."/>
            <person name="Henrissat B."/>
            <person name="Wiebenga A."/>
            <person name="De vries R.P."/>
            <person name="Grigoriev I.V."/>
            <person name="Mortensen U.H."/>
            <person name="Andersen M.R."/>
            <person name="Baker S.E."/>
        </authorList>
    </citation>
    <scope>NUCLEOTIDE SEQUENCE [LARGE SCALE GENOMIC DNA]</scope>
    <source>
        <strain evidence="1 2">CBS 139.54b</strain>
    </source>
</reference>
<accession>A0A3F3Q4P5</accession>
<dbReference type="AlphaFoldDB" id="A0A3F3Q4P5"/>
<proteinExistence type="predicted"/>
<name>A0A3F3Q4P5_9EURO</name>
<dbReference type="EMBL" id="KZ852044">
    <property type="protein sequence ID" value="RDH34173.1"/>
    <property type="molecule type" value="Genomic_DNA"/>
</dbReference>
<dbReference type="Proteomes" id="UP000253729">
    <property type="component" value="Unassembled WGS sequence"/>
</dbReference>
<evidence type="ECO:0000313" key="2">
    <source>
        <dbReference type="Proteomes" id="UP000253729"/>
    </source>
</evidence>
<keyword evidence="2" id="KW-1185">Reference proteome</keyword>
<sequence>MEVLLAFLFTIARKAHHHLDPRKRRPTTSTYLKVIFHESHCLSMNSWLDTDKCGILVALHSISSMPLVTQGLMRRVLSMKHESCNSSTVNS</sequence>
<dbReference type="GeneID" id="38134344"/>
<gene>
    <name evidence="1" type="ORF">BDQ94DRAFT_142217</name>
</gene>
<evidence type="ECO:0000313" key="1">
    <source>
        <dbReference type="EMBL" id="RDH34173.1"/>
    </source>
</evidence>
<dbReference type="RefSeq" id="XP_026627195.1">
    <property type="nucleotide sequence ID" value="XM_026765988.1"/>
</dbReference>
<organism evidence="1 2">
    <name type="scientific">Aspergillus welwitschiae</name>
    <dbReference type="NCBI Taxonomy" id="1341132"/>
    <lineage>
        <taxon>Eukaryota</taxon>
        <taxon>Fungi</taxon>
        <taxon>Dikarya</taxon>
        <taxon>Ascomycota</taxon>
        <taxon>Pezizomycotina</taxon>
        <taxon>Eurotiomycetes</taxon>
        <taxon>Eurotiomycetidae</taxon>
        <taxon>Eurotiales</taxon>
        <taxon>Aspergillaceae</taxon>
        <taxon>Aspergillus</taxon>
        <taxon>Aspergillus subgen. Circumdati</taxon>
    </lineage>
</organism>